<dbReference type="Gene3D" id="2.40.390.10">
    <property type="entry name" value="CV3147-like"/>
    <property type="match status" value="1"/>
</dbReference>
<name>A0A1N7LG70_9BACL</name>
<evidence type="ECO:0000259" key="2">
    <source>
        <dbReference type="Pfam" id="PF20906"/>
    </source>
</evidence>
<feature type="domain" description="S-Me-THD N-terminal" evidence="1">
    <location>
        <begin position="12"/>
        <end position="145"/>
    </location>
</feature>
<dbReference type="InterPro" id="IPR027479">
    <property type="entry name" value="S-Me-THD_N_sf"/>
</dbReference>
<dbReference type="InterPro" id="IPR024071">
    <property type="entry name" value="S-Me-THD_C_sf"/>
</dbReference>
<protein>
    <recommendedName>
        <fullName evidence="5">OsrF</fullName>
    </recommendedName>
</protein>
<dbReference type="OrthoDB" id="7441206at2"/>
<gene>
    <name evidence="3" type="ORF">SAMN05421790_104154</name>
</gene>
<evidence type="ECO:0008006" key="5">
    <source>
        <dbReference type="Google" id="ProtNLM"/>
    </source>
</evidence>
<dbReference type="RefSeq" id="WP_076524455.1">
    <property type="nucleotide sequence ID" value="NZ_CP048103.1"/>
</dbReference>
<sequence>MAGLILNERVVEAAVYGGAVLGGGGGGWIQDGLQMGRLALEVGNPQLITMDDVDDDDVIVTVALIGAPAAVDQYVKPVHYMRALELLSEKLDTKIRGIITNENGAGTTVNGWLQSALSGIPVLDAPSNGRAHPTGSMGAMNLSEDEGYVSIQAAAGGKGDRYMEIWTSGSLDKASSIIRNASIQAGGVLAVARNPVQAGYVKQNGAPGAIQQAIEVGTALLNHSGEKAVEAVTSRLGGRIITLGEVTDFHLETSGGFDVGKVTVNSHELTFWNEYMTLERSGERLATFPDLIMTFDVETGRPVVSAEVSKGQSIAVIAVPKANLKLGATMRNRKLLKQIEDIIGQSIIPYAIS</sequence>
<accession>A0A1N7LG70</accession>
<dbReference type="Pfam" id="PF06032">
    <property type="entry name" value="S-Me-THD_N"/>
    <property type="match status" value="1"/>
</dbReference>
<dbReference type="InterPro" id="IPR048350">
    <property type="entry name" value="S-Me-THD-like_C"/>
</dbReference>
<feature type="domain" description="S-Me-THD-like C-terminal" evidence="2">
    <location>
        <begin position="174"/>
        <end position="322"/>
    </location>
</feature>
<dbReference type="SUPFAM" id="SSF160991">
    <property type="entry name" value="CV3147-like"/>
    <property type="match status" value="1"/>
</dbReference>
<evidence type="ECO:0000259" key="1">
    <source>
        <dbReference type="Pfam" id="PF06032"/>
    </source>
</evidence>
<reference evidence="4" key="1">
    <citation type="submission" date="2017-01" db="EMBL/GenBank/DDBJ databases">
        <authorList>
            <person name="Varghese N."/>
            <person name="Submissions S."/>
        </authorList>
    </citation>
    <scope>NUCLEOTIDE SEQUENCE [LARGE SCALE GENOMIC DNA]</scope>
    <source>
        <strain evidence="4">DSM 45196</strain>
    </source>
</reference>
<dbReference type="InterPro" id="IPR010318">
    <property type="entry name" value="S-Me-THD_N"/>
</dbReference>
<dbReference type="EMBL" id="FTOD01000004">
    <property type="protein sequence ID" value="SIS72838.1"/>
    <property type="molecule type" value="Genomic_DNA"/>
</dbReference>
<proteinExistence type="predicted"/>
<evidence type="ECO:0000313" key="3">
    <source>
        <dbReference type="EMBL" id="SIS72838.1"/>
    </source>
</evidence>
<dbReference type="Proteomes" id="UP000186795">
    <property type="component" value="Unassembled WGS sequence"/>
</dbReference>
<organism evidence="3 4">
    <name type="scientific">Kroppenstedtia eburnea</name>
    <dbReference type="NCBI Taxonomy" id="714067"/>
    <lineage>
        <taxon>Bacteria</taxon>
        <taxon>Bacillati</taxon>
        <taxon>Bacillota</taxon>
        <taxon>Bacilli</taxon>
        <taxon>Bacillales</taxon>
        <taxon>Thermoactinomycetaceae</taxon>
        <taxon>Kroppenstedtia</taxon>
    </lineage>
</organism>
<evidence type="ECO:0000313" key="4">
    <source>
        <dbReference type="Proteomes" id="UP000186795"/>
    </source>
</evidence>
<dbReference type="Gene3D" id="3.40.1610.10">
    <property type="entry name" value="CV3147-like domain"/>
    <property type="match status" value="1"/>
</dbReference>
<dbReference type="Pfam" id="PF20906">
    <property type="entry name" value="S-Me-THD_C"/>
    <property type="match status" value="1"/>
</dbReference>
<dbReference type="AlphaFoldDB" id="A0A1N7LG70"/>
<keyword evidence="4" id="KW-1185">Reference proteome</keyword>